<keyword evidence="3" id="KW-1185">Reference proteome</keyword>
<dbReference type="InterPro" id="IPR011049">
    <property type="entry name" value="Serralysin-like_metalloprot_C"/>
</dbReference>
<proteinExistence type="predicted"/>
<dbReference type="Proteomes" id="UP000598196">
    <property type="component" value="Unassembled WGS sequence"/>
</dbReference>
<accession>A0A917YKN9</accession>
<feature type="domain" description="FAS1" evidence="1">
    <location>
        <begin position="1"/>
        <end position="156"/>
    </location>
</feature>
<dbReference type="GO" id="GO:0005509">
    <property type="term" value="F:calcium ion binding"/>
    <property type="evidence" value="ECO:0007669"/>
    <property type="project" value="InterPro"/>
</dbReference>
<dbReference type="InterPro" id="IPR018511">
    <property type="entry name" value="Hemolysin-typ_Ca-bd_CS"/>
</dbReference>
<dbReference type="Pfam" id="PF00353">
    <property type="entry name" value="HemolysinCabind"/>
    <property type="match status" value="2"/>
</dbReference>
<protein>
    <recommendedName>
        <fullName evidence="1">FAS1 domain-containing protein</fullName>
    </recommendedName>
</protein>
<dbReference type="Gene3D" id="2.150.10.10">
    <property type="entry name" value="Serralysin-like metalloprotease, C-terminal"/>
    <property type="match status" value="1"/>
</dbReference>
<dbReference type="SUPFAM" id="SSF82153">
    <property type="entry name" value="FAS1 domain"/>
    <property type="match status" value="2"/>
</dbReference>
<dbReference type="InterPro" id="IPR000782">
    <property type="entry name" value="FAS1_domain"/>
</dbReference>
<evidence type="ECO:0000313" key="3">
    <source>
        <dbReference type="Proteomes" id="UP000598196"/>
    </source>
</evidence>
<dbReference type="SUPFAM" id="SSF51120">
    <property type="entry name" value="beta-Roll"/>
    <property type="match status" value="1"/>
</dbReference>
<evidence type="ECO:0000259" key="1">
    <source>
        <dbReference type="PROSITE" id="PS50213"/>
    </source>
</evidence>
<gene>
    <name evidence="2" type="ORF">GCM10010991_26780</name>
</gene>
<evidence type="ECO:0000313" key="2">
    <source>
        <dbReference type="EMBL" id="GGO35075.1"/>
    </source>
</evidence>
<dbReference type="InterPro" id="IPR050904">
    <property type="entry name" value="Adhesion/Biosynth-related"/>
</dbReference>
<dbReference type="AlphaFoldDB" id="A0A917YKN9"/>
<dbReference type="RefSeq" id="WP_146287467.1">
    <property type="nucleotide sequence ID" value="NZ_BMLP01000005.1"/>
</dbReference>
<dbReference type="PROSITE" id="PS50213">
    <property type="entry name" value="FAS1"/>
    <property type="match status" value="2"/>
</dbReference>
<dbReference type="PANTHER" id="PTHR10900">
    <property type="entry name" value="PERIOSTIN-RELATED"/>
    <property type="match status" value="1"/>
</dbReference>
<dbReference type="GO" id="GO:0005615">
    <property type="term" value="C:extracellular space"/>
    <property type="evidence" value="ECO:0007669"/>
    <property type="project" value="InterPro"/>
</dbReference>
<feature type="domain" description="FAS1" evidence="1">
    <location>
        <begin position="166"/>
        <end position="327"/>
    </location>
</feature>
<dbReference type="EMBL" id="BMLP01000005">
    <property type="protein sequence ID" value="GGO35075.1"/>
    <property type="molecule type" value="Genomic_DNA"/>
</dbReference>
<name>A0A917YKN9_9RHOB</name>
<dbReference type="Pfam" id="PF02469">
    <property type="entry name" value="Fasciclin"/>
    <property type="match status" value="2"/>
</dbReference>
<dbReference type="PRINTS" id="PR00313">
    <property type="entry name" value="CABNDNGRPT"/>
</dbReference>
<dbReference type="OrthoDB" id="7624131at2"/>
<reference evidence="2 3" key="1">
    <citation type="journal article" date="2014" name="Int. J. Syst. Evol. Microbiol.">
        <title>Complete genome sequence of Corynebacterium casei LMG S-19264T (=DSM 44701T), isolated from a smear-ripened cheese.</title>
        <authorList>
            <consortium name="US DOE Joint Genome Institute (JGI-PGF)"/>
            <person name="Walter F."/>
            <person name="Albersmeier A."/>
            <person name="Kalinowski J."/>
            <person name="Ruckert C."/>
        </authorList>
    </citation>
    <scope>NUCLEOTIDE SEQUENCE [LARGE SCALE GENOMIC DNA]</scope>
    <source>
        <strain evidence="2 3">CGMCC 1.7029</strain>
    </source>
</reference>
<dbReference type="InterPro" id="IPR001343">
    <property type="entry name" value="Hemolysn_Ca-bd"/>
</dbReference>
<organism evidence="2 3">
    <name type="scientific">Gemmobacter aquaticus</name>
    <dbReference type="NCBI Taxonomy" id="490185"/>
    <lineage>
        <taxon>Bacteria</taxon>
        <taxon>Pseudomonadati</taxon>
        <taxon>Pseudomonadota</taxon>
        <taxon>Alphaproteobacteria</taxon>
        <taxon>Rhodobacterales</taxon>
        <taxon>Paracoccaceae</taxon>
        <taxon>Gemmobacter</taxon>
    </lineage>
</organism>
<sequence length="507" mass="51257">MPSIAAIASGDDRFSILVQALSYVDTAIPGSNLIATLSSHSAELTVFAPTDAAFGQLAVDLGFHGNPSDEDAVVSFLTTAVPAETLKTVILYHVSAGALTANEVAALESIPTLAGVNIGTDLPTLVDAEPDLIDPSLVQTDIIATNGVIHAIDRVLLPIDLPGNDAPTITDIVAASGEFDSNGRDFDLLLQAVTAAGLAGALDDPEADLTVFAPNDAAFIKLAKTLGFEGSGEGDAFAYIVDALTLLSGGGDPIPLLQSILTYHVAPESLQASQVLASDSIETLLGPALGVNGTRLVDAEPDLANPGIIATDIQAANGIVHVINGVLLPTDLPTFGGADGAELVIASDEANVLFTGKGRDLIAANGGDDVVGAGAGSDLVLGEAGSDKLFGGLGADRLDGGASRDFVFGGKGADVLIGGAGGDFLTGGDGRDRFVFATGDGRDLISDFEVGEDRIDLSGTTYDSFDDISGRISGSIGFTVISLGNGDSIALAGVRPRDLGADDFLFA</sequence>
<dbReference type="PANTHER" id="PTHR10900:SF77">
    <property type="entry name" value="FI19380P1"/>
    <property type="match status" value="1"/>
</dbReference>
<dbReference type="PROSITE" id="PS00330">
    <property type="entry name" value="HEMOLYSIN_CALCIUM"/>
    <property type="match status" value="1"/>
</dbReference>
<dbReference type="InterPro" id="IPR036378">
    <property type="entry name" value="FAS1_dom_sf"/>
</dbReference>
<comment type="caution">
    <text evidence="2">The sequence shown here is derived from an EMBL/GenBank/DDBJ whole genome shotgun (WGS) entry which is preliminary data.</text>
</comment>
<dbReference type="SMART" id="SM00554">
    <property type="entry name" value="FAS1"/>
    <property type="match status" value="2"/>
</dbReference>
<dbReference type="Gene3D" id="2.30.180.10">
    <property type="entry name" value="FAS1 domain"/>
    <property type="match status" value="2"/>
</dbReference>